<keyword evidence="2" id="KW-1185">Reference proteome</keyword>
<reference evidence="1 2" key="1">
    <citation type="journal article" date="2015" name="Environ. Microbiol.">
        <title>Genome analyses suggest the presence of polyploidy and recent human-driven expansions in eight global populations of the honeybee pathogen Nosema ceranae.</title>
        <authorList>
            <person name="Pelin A."/>
            <person name="Selman M."/>
            <person name="Aris-Brosou S."/>
            <person name="Farinelli L."/>
            <person name="Corradi N."/>
        </authorList>
    </citation>
    <scope>NUCLEOTIDE SEQUENCE [LARGE SCALE GENOMIC DNA]</scope>
    <source>
        <strain evidence="1 2">PA08 1199</strain>
    </source>
</reference>
<name>A0A0F9WLA4_9MICR</name>
<sequence>MSQDELIVFLQYNNFLVPGMMCARCGKRMFFKKYNKVKDKMVWSCTFASCTNYRRFISSMTRNQPMTIIK</sequence>
<proteinExistence type="predicted"/>
<evidence type="ECO:0000313" key="2">
    <source>
        <dbReference type="Proteomes" id="UP000034350"/>
    </source>
</evidence>
<comment type="caution">
    <text evidence="1">The sequence shown here is derived from an EMBL/GenBank/DDBJ whole genome shotgun (WGS) entry which is preliminary data.</text>
</comment>
<dbReference type="AlphaFoldDB" id="A0A0F9WLA4"/>
<dbReference type="GeneID" id="36319299"/>
<dbReference type="RefSeq" id="XP_024329610.1">
    <property type="nucleotide sequence ID" value="XM_024474382.1"/>
</dbReference>
<dbReference type="EMBL" id="JPQZ01000196">
    <property type="protein sequence ID" value="KKO73868.1"/>
    <property type="molecule type" value="Genomic_DNA"/>
</dbReference>
<dbReference type="Proteomes" id="UP000034350">
    <property type="component" value="Unassembled WGS sequence"/>
</dbReference>
<accession>A0A0F9WLA4</accession>
<dbReference type="VEuPathDB" id="MicrosporidiaDB:AAJ76_1960002715"/>
<protein>
    <submittedName>
        <fullName evidence="1">Uncharacterized protein</fullName>
    </submittedName>
</protein>
<organism evidence="1 2">
    <name type="scientific">Vairimorpha ceranae</name>
    <dbReference type="NCBI Taxonomy" id="40302"/>
    <lineage>
        <taxon>Eukaryota</taxon>
        <taxon>Fungi</taxon>
        <taxon>Fungi incertae sedis</taxon>
        <taxon>Microsporidia</taxon>
        <taxon>Nosematidae</taxon>
        <taxon>Vairimorpha</taxon>
    </lineage>
</organism>
<gene>
    <name evidence="1" type="ORF">AAJ76_1960002715</name>
</gene>
<evidence type="ECO:0000313" key="1">
    <source>
        <dbReference type="EMBL" id="KKO73868.1"/>
    </source>
</evidence>